<name>A0ABT2FJ64_9GAMM</name>
<reference evidence="3" key="1">
    <citation type="submission" date="2023-07" db="EMBL/GenBank/DDBJ databases">
        <title>Shewanella mangrovi sp. nov., an acetaldehyde- degrading bacterium isolated from mangrove sediment.</title>
        <authorList>
            <person name="Liu Y."/>
        </authorList>
    </citation>
    <scope>NUCLEOTIDE SEQUENCE [LARGE SCALE GENOMIC DNA]</scope>
    <source>
        <strain evidence="3">C32</strain>
    </source>
</reference>
<proteinExistence type="predicted"/>
<dbReference type="EMBL" id="JAKOGG010000004">
    <property type="protein sequence ID" value="MCS4556368.1"/>
    <property type="molecule type" value="Genomic_DNA"/>
</dbReference>
<dbReference type="RefSeq" id="WP_238895770.1">
    <property type="nucleotide sequence ID" value="NZ_JAKOGG010000004.1"/>
</dbReference>
<evidence type="ECO:0000313" key="3">
    <source>
        <dbReference type="Proteomes" id="UP001201549"/>
    </source>
</evidence>
<dbReference type="Pfam" id="PF16358">
    <property type="entry name" value="RcsF"/>
    <property type="match status" value="1"/>
</dbReference>
<dbReference type="InterPro" id="IPR030852">
    <property type="entry name" value="RcsF"/>
</dbReference>
<protein>
    <submittedName>
        <fullName evidence="2">Rcs stress response system protein RcsF</fullName>
    </submittedName>
</protein>
<organism evidence="2 3">
    <name type="scientific">Shewanella electrica</name>
    <dbReference type="NCBI Taxonomy" id="515560"/>
    <lineage>
        <taxon>Bacteria</taxon>
        <taxon>Pseudomonadati</taxon>
        <taxon>Pseudomonadota</taxon>
        <taxon>Gammaproteobacteria</taxon>
        <taxon>Alteromonadales</taxon>
        <taxon>Shewanellaceae</taxon>
        <taxon>Shewanella</taxon>
    </lineage>
</organism>
<dbReference type="PROSITE" id="PS51257">
    <property type="entry name" value="PROKAR_LIPOPROTEIN"/>
    <property type="match status" value="1"/>
</dbReference>
<keyword evidence="1" id="KW-0732">Signal</keyword>
<accession>A0ABT2FJ64</accession>
<gene>
    <name evidence="2" type="primary">rcsF</name>
    <name evidence="2" type="ORF">L9G74_07960</name>
</gene>
<sequence length="125" mass="13518">MKVAFPVVSLSLLLLSGCSNYTFHSNLDKDEINNYFKPSQVTLYENRMPDAPYTALGMIEGTDCQIDENASPASVANARTDARRKAADKNANGIIMQKCAAIPEPAEGCFTRTLCIGQAIKVSGQ</sequence>
<comment type="caution">
    <text evidence="2">The sequence shown here is derived from an EMBL/GenBank/DDBJ whole genome shotgun (WGS) entry which is preliminary data.</text>
</comment>
<feature type="signal peptide" evidence="1">
    <location>
        <begin position="1"/>
        <end position="24"/>
    </location>
</feature>
<dbReference type="Gene3D" id="3.30.110.70">
    <property type="entry name" value="Hypothetical protein apc22750. Chain B"/>
    <property type="match status" value="1"/>
</dbReference>
<evidence type="ECO:0000313" key="2">
    <source>
        <dbReference type="EMBL" id="MCS4556368.1"/>
    </source>
</evidence>
<keyword evidence="3" id="KW-1185">Reference proteome</keyword>
<evidence type="ECO:0000256" key="1">
    <source>
        <dbReference type="SAM" id="SignalP"/>
    </source>
</evidence>
<feature type="chain" id="PRO_5047411320" evidence="1">
    <location>
        <begin position="25"/>
        <end position="125"/>
    </location>
</feature>
<dbReference type="Proteomes" id="UP001201549">
    <property type="component" value="Unassembled WGS sequence"/>
</dbReference>